<dbReference type="InterPro" id="IPR029058">
    <property type="entry name" value="AB_hydrolase_fold"/>
</dbReference>
<dbReference type="RefSeq" id="WP_163820002.1">
    <property type="nucleotide sequence ID" value="NZ_JAAGOB010000010.1"/>
</dbReference>
<gene>
    <name evidence="2" type="ORF">G1H11_18110</name>
</gene>
<name>A0A6N9YQ89_9ACTN</name>
<sequence>MTSTTVRERELNVEGIRTVLREAGPVQDDEAVVFIHGNPGSGADWIGLMDRVSGFRRVVAWDAPGFGRSGKPADFPYTVDGYASFIAKALDSLGVGRAHLVLHDFGGPWGLQWAVDHADRFASAVLINTGVLLGYRWHRLARVWRTAVAGEAFMVTATRTGFRMLMGVGNPRGLPREFVDRMYDDFDHGTRRAVLRLYRATDLARWADRASPELARLNRPALVVWGTADPYIPAAQAGAQLRSFPRAETLLIDGSGHWPFIDAPERVEPAVAEFLQRVAAT</sequence>
<dbReference type="SUPFAM" id="SSF53474">
    <property type="entry name" value="alpha/beta-Hydrolases"/>
    <property type="match status" value="1"/>
</dbReference>
<evidence type="ECO:0000313" key="3">
    <source>
        <dbReference type="Proteomes" id="UP000469185"/>
    </source>
</evidence>
<protein>
    <submittedName>
        <fullName evidence="2">Alpha/beta hydrolase</fullName>
    </submittedName>
</protein>
<feature type="domain" description="AB hydrolase-1" evidence="1">
    <location>
        <begin position="31"/>
        <end position="264"/>
    </location>
</feature>
<dbReference type="Gene3D" id="3.40.50.1820">
    <property type="entry name" value="alpha/beta hydrolase"/>
    <property type="match status" value="1"/>
</dbReference>
<dbReference type="PRINTS" id="PR00111">
    <property type="entry name" value="ABHYDROLASE"/>
</dbReference>
<dbReference type="PANTHER" id="PTHR43194:SF2">
    <property type="entry name" value="PEROXISOMAL MEMBRANE PROTEIN LPX1"/>
    <property type="match status" value="1"/>
</dbReference>
<accession>A0A6N9YQ89</accession>
<proteinExistence type="predicted"/>
<dbReference type="AlphaFoldDB" id="A0A6N9YQ89"/>
<organism evidence="2 3">
    <name type="scientific">Phytoactinopolyspora alkaliphila</name>
    <dbReference type="NCBI Taxonomy" id="1783498"/>
    <lineage>
        <taxon>Bacteria</taxon>
        <taxon>Bacillati</taxon>
        <taxon>Actinomycetota</taxon>
        <taxon>Actinomycetes</taxon>
        <taxon>Jiangellales</taxon>
        <taxon>Jiangellaceae</taxon>
        <taxon>Phytoactinopolyspora</taxon>
    </lineage>
</organism>
<dbReference type="InterPro" id="IPR050228">
    <property type="entry name" value="Carboxylesterase_BioH"/>
</dbReference>
<evidence type="ECO:0000313" key="2">
    <source>
        <dbReference type="EMBL" id="NED97216.1"/>
    </source>
</evidence>
<dbReference type="EMBL" id="JAAGOB010000010">
    <property type="protein sequence ID" value="NED97216.1"/>
    <property type="molecule type" value="Genomic_DNA"/>
</dbReference>
<evidence type="ECO:0000259" key="1">
    <source>
        <dbReference type="Pfam" id="PF00561"/>
    </source>
</evidence>
<dbReference type="Pfam" id="PF00561">
    <property type="entry name" value="Abhydrolase_1"/>
    <property type="match status" value="1"/>
</dbReference>
<dbReference type="GO" id="GO:0016787">
    <property type="term" value="F:hydrolase activity"/>
    <property type="evidence" value="ECO:0007669"/>
    <property type="project" value="UniProtKB-KW"/>
</dbReference>
<dbReference type="Proteomes" id="UP000469185">
    <property type="component" value="Unassembled WGS sequence"/>
</dbReference>
<reference evidence="2 3" key="1">
    <citation type="submission" date="2020-02" db="EMBL/GenBank/DDBJ databases">
        <authorList>
            <person name="Li X.-J."/>
            <person name="Feng X.-M."/>
        </authorList>
    </citation>
    <scope>NUCLEOTIDE SEQUENCE [LARGE SCALE GENOMIC DNA]</scope>
    <source>
        <strain evidence="2 3">CGMCC 4.7225</strain>
    </source>
</reference>
<dbReference type="InterPro" id="IPR000073">
    <property type="entry name" value="AB_hydrolase_1"/>
</dbReference>
<keyword evidence="3" id="KW-1185">Reference proteome</keyword>
<comment type="caution">
    <text evidence="2">The sequence shown here is derived from an EMBL/GenBank/DDBJ whole genome shotgun (WGS) entry which is preliminary data.</text>
</comment>
<keyword evidence="2" id="KW-0378">Hydrolase</keyword>
<dbReference type="PANTHER" id="PTHR43194">
    <property type="entry name" value="HYDROLASE ALPHA/BETA FOLD FAMILY"/>
    <property type="match status" value="1"/>
</dbReference>